<feature type="compositionally biased region" description="Basic and acidic residues" evidence="1">
    <location>
        <begin position="155"/>
        <end position="169"/>
    </location>
</feature>
<gene>
    <name evidence="2" type="ORF">PVAP13_8KG214105</name>
</gene>
<dbReference type="Proteomes" id="UP000823388">
    <property type="component" value="Chromosome 8K"/>
</dbReference>
<sequence length="184" mass="20141">MQWCLAANRHTGSLEQRRESKSAHWKSGTEEGKEGRRNCSPALSEDDEAIFSGARRTRHPSSCSRADRRRSRVGAARRRERISGGKKGARTRRRQAVAAAAMEERRPNPSGGNGGSAARSGLESLGVGTGSGSAEGRRELARGAGRPWRRRRLWRERGNRESRSRDGRTGTECVALAAGSSLEF</sequence>
<comment type="caution">
    <text evidence="2">The sequence shown here is derived from an EMBL/GenBank/DDBJ whole genome shotgun (WGS) entry which is preliminary data.</text>
</comment>
<evidence type="ECO:0000256" key="1">
    <source>
        <dbReference type="SAM" id="MobiDB-lite"/>
    </source>
</evidence>
<organism evidence="2 3">
    <name type="scientific">Panicum virgatum</name>
    <name type="common">Blackwell switchgrass</name>
    <dbReference type="NCBI Taxonomy" id="38727"/>
    <lineage>
        <taxon>Eukaryota</taxon>
        <taxon>Viridiplantae</taxon>
        <taxon>Streptophyta</taxon>
        <taxon>Embryophyta</taxon>
        <taxon>Tracheophyta</taxon>
        <taxon>Spermatophyta</taxon>
        <taxon>Magnoliopsida</taxon>
        <taxon>Liliopsida</taxon>
        <taxon>Poales</taxon>
        <taxon>Poaceae</taxon>
        <taxon>PACMAD clade</taxon>
        <taxon>Panicoideae</taxon>
        <taxon>Panicodae</taxon>
        <taxon>Paniceae</taxon>
        <taxon>Panicinae</taxon>
        <taxon>Panicum</taxon>
        <taxon>Panicum sect. Hiantes</taxon>
    </lineage>
</organism>
<feature type="compositionally biased region" description="Basic and acidic residues" evidence="1">
    <location>
        <begin position="15"/>
        <end position="37"/>
    </location>
</feature>
<evidence type="ECO:0000313" key="2">
    <source>
        <dbReference type="EMBL" id="KAG2560920.1"/>
    </source>
</evidence>
<dbReference type="AlphaFoldDB" id="A0A8T0PH50"/>
<protein>
    <submittedName>
        <fullName evidence="2">Uncharacterized protein</fullName>
    </submittedName>
</protein>
<proteinExistence type="predicted"/>
<feature type="compositionally biased region" description="Basic residues" evidence="1">
    <location>
        <begin position="67"/>
        <end position="80"/>
    </location>
</feature>
<name>A0A8T0PH50_PANVG</name>
<feature type="region of interest" description="Disordered" evidence="1">
    <location>
        <begin position="1"/>
        <end position="172"/>
    </location>
</feature>
<evidence type="ECO:0000313" key="3">
    <source>
        <dbReference type="Proteomes" id="UP000823388"/>
    </source>
</evidence>
<keyword evidence="3" id="KW-1185">Reference proteome</keyword>
<reference evidence="2" key="1">
    <citation type="submission" date="2020-05" db="EMBL/GenBank/DDBJ databases">
        <title>WGS assembly of Panicum virgatum.</title>
        <authorList>
            <person name="Lovell J.T."/>
            <person name="Jenkins J."/>
            <person name="Shu S."/>
            <person name="Juenger T.E."/>
            <person name="Schmutz J."/>
        </authorList>
    </citation>
    <scope>NUCLEOTIDE SEQUENCE</scope>
    <source>
        <strain evidence="2">AP13</strain>
    </source>
</reference>
<accession>A0A8T0PH50</accession>
<dbReference type="EMBL" id="CM029051">
    <property type="protein sequence ID" value="KAG2560920.1"/>
    <property type="molecule type" value="Genomic_DNA"/>
</dbReference>